<evidence type="ECO:0000313" key="1">
    <source>
        <dbReference type="EMBL" id="PRQ17178.1"/>
    </source>
</evidence>
<comment type="caution">
    <text evidence="1">The sequence shown here is derived from an EMBL/GenBank/DDBJ whole genome shotgun (WGS) entry which is preliminary data.</text>
</comment>
<accession>A0A2P6P5H1</accession>
<dbReference type="Gramene" id="PRQ17178">
    <property type="protein sequence ID" value="PRQ17178"/>
    <property type="gene ID" value="RchiOBHm_Chr7g0192211"/>
</dbReference>
<dbReference type="AlphaFoldDB" id="A0A2P6P5H1"/>
<sequence>MQGNLRSYLGGLLGGDCVEDFIPQLSWSSHFNGLGAKVEKISKGLINFWKLLFEHMGYSLGLDVVEGQINDFVDILLEHITQLALLLLKTAFLLSSRVWLRVVLILPTQFWSGLGLTLKAPPE</sequence>
<dbReference type="Proteomes" id="UP000238479">
    <property type="component" value="Chromosome 7"/>
</dbReference>
<keyword evidence="2" id="KW-1185">Reference proteome</keyword>
<proteinExistence type="predicted"/>
<gene>
    <name evidence="1" type="ORF">RchiOBHm_Chr7g0192211</name>
</gene>
<name>A0A2P6P5H1_ROSCH</name>
<protein>
    <submittedName>
        <fullName evidence="1">Uncharacterized protein</fullName>
    </submittedName>
</protein>
<evidence type="ECO:0000313" key="2">
    <source>
        <dbReference type="Proteomes" id="UP000238479"/>
    </source>
</evidence>
<reference evidence="1 2" key="1">
    <citation type="journal article" date="2018" name="Nat. Genet.">
        <title>The Rosa genome provides new insights in the design of modern roses.</title>
        <authorList>
            <person name="Bendahmane M."/>
        </authorList>
    </citation>
    <scope>NUCLEOTIDE SEQUENCE [LARGE SCALE GENOMIC DNA]</scope>
    <source>
        <strain evidence="2">cv. Old Blush</strain>
    </source>
</reference>
<dbReference type="EMBL" id="PDCK01000045">
    <property type="protein sequence ID" value="PRQ17178.1"/>
    <property type="molecule type" value="Genomic_DNA"/>
</dbReference>
<organism evidence="1 2">
    <name type="scientific">Rosa chinensis</name>
    <name type="common">China rose</name>
    <dbReference type="NCBI Taxonomy" id="74649"/>
    <lineage>
        <taxon>Eukaryota</taxon>
        <taxon>Viridiplantae</taxon>
        <taxon>Streptophyta</taxon>
        <taxon>Embryophyta</taxon>
        <taxon>Tracheophyta</taxon>
        <taxon>Spermatophyta</taxon>
        <taxon>Magnoliopsida</taxon>
        <taxon>eudicotyledons</taxon>
        <taxon>Gunneridae</taxon>
        <taxon>Pentapetalae</taxon>
        <taxon>rosids</taxon>
        <taxon>fabids</taxon>
        <taxon>Rosales</taxon>
        <taxon>Rosaceae</taxon>
        <taxon>Rosoideae</taxon>
        <taxon>Rosoideae incertae sedis</taxon>
        <taxon>Rosa</taxon>
    </lineage>
</organism>